<accession>A0A078AKQ4</accession>
<name>A0A078AKQ4_STYLE</name>
<dbReference type="PROSITE" id="PS50222">
    <property type="entry name" value="EF_HAND_2"/>
    <property type="match status" value="1"/>
</dbReference>
<dbReference type="GO" id="GO:0005509">
    <property type="term" value="F:calcium ion binding"/>
    <property type="evidence" value="ECO:0007669"/>
    <property type="project" value="InterPro"/>
</dbReference>
<feature type="domain" description="EF-hand" evidence="2">
    <location>
        <begin position="57"/>
        <end position="92"/>
    </location>
</feature>
<gene>
    <name evidence="3" type="primary">Contig15856.g16906</name>
    <name evidence="3" type="ORF">STYLEM_11987</name>
</gene>
<evidence type="ECO:0000259" key="2">
    <source>
        <dbReference type="PROSITE" id="PS50222"/>
    </source>
</evidence>
<dbReference type="InterPro" id="IPR002048">
    <property type="entry name" value="EF_hand_dom"/>
</dbReference>
<dbReference type="Proteomes" id="UP000039865">
    <property type="component" value="Unassembled WGS sequence"/>
</dbReference>
<keyword evidence="1" id="KW-0106">Calcium</keyword>
<dbReference type="Gene3D" id="1.10.238.10">
    <property type="entry name" value="EF-hand"/>
    <property type="match status" value="1"/>
</dbReference>
<dbReference type="AlphaFoldDB" id="A0A078AKQ4"/>
<organism evidence="3 4">
    <name type="scientific">Stylonychia lemnae</name>
    <name type="common">Ciliate</name>
    <dbReference type="NCBI Taxonomy" id="5949"/>
    <lineage>
        <taxon>Eukaryota</taxon>
        <taxon>Sar</taxon>
        <taxon>Alveolata</taxon>
        <taxon>Ciliophora</taxon>
        <taxon>Intramacronucleata</taxon>
        <taxon>Spirotrichea</taxon>
        <taxon>Stichotrichia</taxon>
        <taxon>Sporadotrichida</taxon>
        <taxon>Oxytrichidae</taxon>
        <taxon>Stylonychinae</taxon>
        <taxon>Stylonychia</taxon>
    </lineage>
</organism>
<proteinExistence type="predicted"/>
<keyword evidence="4" id="KW-1185">Reference proteome</keyword>
<dbReference type="InterPro" id="IPR011992">
    <property type="entry name" value="EF-hand-dom_pair"/>
</dbReference>
<dbReference type="OrthoDB" id="26525at2759"/>
<protein>
    <submittedName>
        <fullName evidence="3">16 kDa calcium-binding protein</fullName>
    </submittedName>
</protein>
<sequence length="92" mass="10680">MSGELGEVEIKLNELVEEVFKTYPNQTDENGDILLTKEDIKDFIRQTMEKANEGDAWDDTEFEACYREFDYDGNGTISKQELTQFIKRFAAL</sequence>
<dbReference type="EMBL" id="CCKQ01011385">
    <property type="protein sequence ID" value="CDW82950.1"/>
    <property type="molecule type" value="Genomic_DNA"/>
</dbReference>
<dbReference type="SUPFAM" id="SSF47473">
    <property type="entry name" value="EF-hand"/>
    <property type="match status" value="1"/>
</dbReference>
<dbReference type="PROSITE" id="PS00018">
    <property type="entry name" value="EF_HAND_1"/>
    <property type="match status" value="1"/>
</dbReference>
<evidence type="ECO:0000313" key="4">
    <source>
        <dbReference type="Proteomes" id="UP000039865"/>
    </source>
</evidence>
<dbReference type="Pfam" id="PF13499">
    <property type="entry name" value="EF-hand_7"/>
    <property type="match status" value="1"/>
</dbReference>
<dbReference type="InParanoid" id="A0A078AKQ4"/>
<dbReference type="InterPro" id="IPR018247">
    <property type="entry name" value="EF_Hand_1_Ca_BS"/>
</dbReference>
<reference evidence="3 4" key="1">
    <citation type="submission" date="2014-06" db="EMBL/GenBank/DDBJ databases">
        <authorList>
            <person name="Swart Estienne"/>
        </authorList>
    </citation>
    <scope>NUCLEOTIDE SEQUENCE [LARGE SCALE GENOMIC DNA]</scope>
    <source>
        <strain evidence="3 4">130c</strain>
    </source>
</reference>
<evidence type="ECO:0000256" key="1">
    <source>
        <dbReference type="ARBA" id="ARBA00022837"/>
    </source>
</evidence>
<dbReference type="SMART" id="SM00054">
    <property type="entry name" value="EFh"/>
    <property type="match status" value="2"/>
</dbReference>
<evidence type="ECO:0000313" key="3">
    <source>
        <dbReference type="EMBL" id="CDW82950.1"/>
    </source>
</evidence>